<feature type="region of interest" description="Disordered" evidence="1">
    <location>
        <begin position="1"/>
        <end position="85"/>
    </location>
</feature>
<protein>
    <submittedName>
        <fullName evidence="3">Uncharacterized protein</fullName>
    </submittedName>
</protein>
<dbReference type="Proteomes" id="UP000000305">
    <property type="component" value="Unassembled WGS sequence"/>
</dbReference>
<gene>
    <name evidence="3" type="ORF">DAPPUDRAFT_343875</name>
</gene>
<evidence type="ECO:0000313" key="4">
    <source>
        <dbReference type="Proteomes" id="UP000000305"/>
    </source>
</evidence>
<dbReference type="InParanoid" id="E9I6G2"/>
<dbReference type="EMBL" id="GL736429">
    <property type="protein sequence ID" value="EFX60418.1"/>
    <property type="molecule type" value="Genomic_DNA"/>
</dbReference>
<dbReference type="HOGENOM" id="CLU_724160_0_0_1"/>
<evidence type="ECO:0000256" key="1">
    <source>
        <dbReference type="SAM" id="MobiDB-lite"/>
    </source>
</evidence>
<organism evidence="3 4">
    <name type="scientific">Daphnia pulex</name>
    <name type="common">Water flea</name>
    <dbReference type="NCBI Taxonomy" id="6669"/>
    <lineage>
        <taxon>Eukaryota</taxon>
        <taxon>Metazoa</taxon>
        <taxon>Ecdysozoa</taxon>
        <taxon>Arthropoda</taxon>
        <taxon>Crustacea</taxon>
        <taxon>Branchiopoda</taxon>
        <taxon>Diplostraca</taxon>
        <taxon>Cladocera</taxon>
        <taxon>Anomopoda</taxon>
        <taxon>Daphniidae</taxon>
        <taxon>Daphnia</taxon>
    </lineage>
</organism>
<reference evidence="3 4" key="1">
    <citation type="journal article" date="2011" name="Science">
        <title>The ecoresponsive genome of Daphnia pulex.</title>
        <authorList>
            <person name="Colbourne J.K."/>
            <person name="Pfrender M.E."/>
            <person name="Gilbert D."/>
            <person name="Thomas W.K."/>
            <person name="Tucker A."/>
            <person name="Oakley T.H."/>
            <person name="Tokishita S."/>
            <person name="Aerts A."/>
            <person name="Arnold G.J."/>
            <person name="Basu M.K."/>
            <person name="Bauer D.J."/>
            <person name="Caceres C.E."/>
            <person name="Carmel L."/>
            <person name="Casola C."/>
            <person name="Choi J.H."/>
            <person name="Detter J.C."/>
            <person name="Dong Q."/>
            <person name="Dusheyko S."/>
            <person name="Eads B.D."/>
            <person name="Frohlich T."/>
            <person name="Geiler-Samerotte K.A."/>
            <person name="Gerlach D."/>
            <person name="Hatcher P."/>
            <person name="Jogdeo S."/>
            <person name="Krijgsveld J."/>
            <person name="Kriventseva E.V."/>
            <person name="Kultz D."/>
            <person name="Laforsch C."/>
            <person name="Lindquist E."/>
            <person name="Lopez J."/>
            <person name="Manak J.R."/>
            <person name="Muller J."/>
            <person name="Pangilinan J."/>
            <person name="Patwardhan R.P."/>
            <person name="Pitluck S."/>
            <person name="Pritham E.J."/>
            <person name="Rechtsteiner A."/>
            <person name="Rho M."/>
            <person name="Rogozin I.B."/>
            <person name="Sakarya O."/>
            <person name="Salamov A."/>
            <person name="Schaack S."/>
            <person name="Shapiro H."/>
            <person name="Shiga Y."/>
            <person name="Skalitzky C."/>
            <person name="Smith Z."/>
            <person name="Souvorov A."/>
            <person name="Sung W."/>
            <person name="Tang Z."/>
            <person name="Tsuchiya D."/>
            <person name="Tu H."/>
            <person name="Vos H."/>
            <person name="Wang M."/>
            <person name="Wolf Y.I."/>
            <person name="Yamagata H."/>
            <person name="Yamada T."/>
            <person name="Ye Y."/>
            <person name="Shaw J.R."/>
            <person name="Andrews J."/>
            <person name="Crease T.J."/>
            <person name="Tang H."/>
            <person name="Lucas S.M."/>
            <person name="Robertson H.M."/>
            <person name="Bork P."/>
            <person name="Koonin E.V."/>
            <person name="Zdobnov E.M."/>
            <person name="Grigoriev I.V."/>
            <person name="Lynch M."/>
            <person name="Boore J.L."/>
        </authorList>
    </citation>
    <scope>NUCLEOTIDE SEQUENCE [LARGE SCALE GENOMIC DNA]</scope>
</reference>
<name>E9I6G2_DAPPU</name>
<keyword evidence="2" id="KW-0812">Transmembrane</keyword>
<keyword evidence="4" id="KW-1185">Reference proteome</keyword>
<feature type="transmembrane region" description="Helical" evidence="2">
    <location>
        <begin position="161"/>
        <end position="184"/>
    </location>
</feature>
<accession>E9I6G2</accession>
<evidence type="ECO:0000313" key="3">
    <source>
        <dbReference type="EMBL" id="EFX60418.1"/>
    </source>
</evidence>
<proteinExistence type="predicted"/>
<dbReference type="AlphaFoldDB" id="E9I6G2"/>
<feature type="region of interest" description="Disordered" evidence="1">
    <location>
        <begin position="121"/>
        <end position="148"/>
    </location>
</feature>
<evidence type="ECO:0000256" key="2">
    <source>
        <dbReference type="SAM" id="Phobius"/>
    </source>
</evidence>
<keyword evidence="2" id="KW-0472">Membrane</keyword>
<dbReference type="KEGG" id="dpx:DAPPUDRAFT_343875"/>
<keyword evidence="2" id="KW-1133">Transmembrane helix</keyword>
<sequence>MADMPRSSGHAPSGGVVDATSSDESTVPAWLAARRARVPQAVEPEPEPELEVEFAAAPETEESKEPAEASPALPPDPTADSIVTPLIDQAPDSPFLLTAPASKASTSKPVPVIFPAAPISAPAPTRPKGPLPLVAARDSEAEPPEDNSFKGRMLRWARSSVMAGILFSLLVHTVIMSVLAVLVMGGASLHPGLDLFGVMADSNAVSDLVLDSAMPIDPGQDAAALEFPDMSKFISTEQADFNPSTSLKGSIGGTGTGNGEGGEGAGMSVGALNIPKYAVTKGSFSAWTDPKDPEPGFSYQIVIQFRLPANVKVYRGSDLTGMVIGTDGYKQAIRLSKNETFTVQDGSVQIRQFVPRAAKLVRDTIRVESKLLREKQVIEIEF</sequence>